<evidence type="ECO:0000313" key="3">
    <source>
        <dbReference type="Proteomes" id="UP000662747"/>
    </source>
</evidence>
<reference evidence="2 3" key="1">
    <citation type="submission" date="2021-02" db="EMBL/GenBank/DDBJ databases">
        <title>De Novo genome assembly of isolated myxobacteria.</title>
        <authorList>
            <person name="Stevens D.C."/>
        </authorList>
    </citation>
    <scope>NUCLEOTIDE SEQUENCE [LARGE SCALE GENOMIC DNA]</scope>
    <source>
        <strain evidence="3">SCPEA02</strain>
    </source>
</reference>
<dbReference type="Proteomes" id="UP000662747">
    <property type="component" value="Chromosome"/>
</dbReference>
<gene>
    <name evidence="2" type="ORF">JY651_17180</name>
</gene>
<name>A0ABX7P7Y9_9BACT</name>
<organism evidence="2 3">
    <name type="scientific">Pyxidicoccus parkwayensis</name>
    <dbReference type="NCBI Taxonomy" id="2813578"/>
    <lineage>
        <taxon>Bacteria</taxon>
        <taxon>Pseudomonadati</taxon>
        <taxon>Myxococcota</taxon>
        <taxon>Myxococcia</taxon>
        <taxon>Myxococcales</taxon>
        <taxon>Cystobacterineae</taxon>
        <taxon>Myxococcaceae</taxon>
        <taxon>Pyxidicoccus</taxon>
    </lineage>
</organism>
<evidence type="ECO:0000313" key="2">
    <source>
        <dbReference type="EMBL" id="QSQ26556.1"/>
    </source>
</evidence>
<proteinExistence type="predicted"/>
<protein>
    <recommendedName>
        <fullName evidence="1">Immunity MXAN-0049 protein domain-containing protein</fullName>
    </recommendedName>
</protein>
<dbReference type="InterPro" id="IPR012433">
    <property type="entry name" value="Imm11"/>
</dbReference>
<dbReference type="EMBL" id="CP071090">
    <property type="protein sequence ID" value="QSQ26556.1"/>
    <property type="molecule type" value="Genomic_DNA"/>
</dbReference>
<evidence type="ECO:0000259" key="1">
    <source>
        <dbReference type="Pfam" id="PF07791"/>
    </source>
</evidence>
<keyword evidence="3" id="KW-1185">Reference proteome</keyword>
<dbReference type="Pfam" id="PF07791">
    <property type="entry name" value="Imm11"/>
    <property type="match status" value="1"/>
</dbReference>
<feature type="domain" description="Immunity MXAN-0049 protein" evidence="1">
    <location>
        <begin position="30"/>
        <end position="181"/>
    </location>
</feature>
<sequence length="192" mass="22226">MQDEYFVLMRGRSQEHPLLTWDESASPFRKGRPVQRSEPVRLRLGEPVPPKPRMVDHHILPAPVVSSRLKDCMEPPELQGVQWLAADVRVGDSVLRYWLLHMWRRLACVDRERSVIECSDSGLTVLGIDKLVLNERVLREVPLQERLAFRLEEAVVHVFHRSVVERVMSLTPPPEGLRFIPVPEWNDSAGFR</sequence>
<accession>A0ABX7P7Y9</accession>